<sequence>MSTLESVIWHILGYAAMPVIILSGFVAVAAVSIWLLSLGKDKKINE</sequence>
<keyword evidence="1" id="KW-1133">Transmembrane helix</keyword>
<keyword evidence="1" id="KW-0812">Transmembrane</keyword>
<dbReference type="AlphaFoldDB" id="A0A855SFD2"/>
<dbReference type="Pfam" id="PF09574">
    <property type="entry name" value="DUF2374"/>
    <property type="match status" value="1"/>
</dbReference>
<keyword evidence="1" id="KW-0472">Membrane</keyword>
<dbReference type="RefSeq" id="WP_005370181.1">
    <property type="nucleotide sequence ID" value="NZ_JAKJTG010000015.1"/>
</dbReference>
<name>A0A855SFD2_PHOAN</name>
<dbReference type="NCBIfam" id="TIGR02808">
    <property type="entry name" value="short_TIGR02808"/>
    <property type="match status" value="1"/>
</dbReference>
<reference evidence="2 3" key="1">
    <citation type="submission" date="2018-01" db="EMBL/GenBank/DDBJ databases">
        <title>Whole genome sequencing of Histamine producing bacteria.</title>
        <authorList>
            <person name="Butler K."/>
        </authorList>
    </citation>
    <scope>NUCLEOTIDE SEQUENCE [LARGE SCALE GENOMIC DNA]</scope>
    <source>
        <strain evidence="2 3">A2-1</strain>
    </source>
</reference>
<feature type="transmembrane region" description="Helical" evidence="1">
    <location>
        <begin position="12"/>
        <end position="36"/>
    </location>
</feature>
<evidence type="ECO:0000313" key="2">
    <source>
        <dbReference type="EMBL" id="PSX09317.1"/>
    </source>
</evidence>
<proteinExistence type="predicted"/>
<dbReference type="Proteomes" id="UP000241440">
    <property type="component" value="Unassembled WGS sequence"/>
</dbReference>
<comment type="caution">
    <text evidence="2">The sequence shown here is derived from an EMBL/GenBank/DDBJ whole genome shotgun (WGS) entry which is preliminary data.</text>
</comment>
<dbReference type="EMBL" id="PYOY01000001">
    <property type="protein sequence ID" value="PSX09317.1"/>
    <property type="molecule type" value="Genomic_DNA"/>
</dbReference>
<evidence type="ECO:0000256" key="1">
    <source>
        <dbReference type="SAM" id="Phobius"/>
    </source>
</evidence>
<gene>
    <name evidence="2" type="ORF">C0W41_00565</name>
</gene>
<protein>
    <submittedName>
        <fullName evidence="2">TIGR02808 family protein</fullName>
    </submittedName>
</protein>
<dbReference type="InterPro" id="IPR014175">
    <property type="entry name" value="CHP02808"/>
</dbReference>
<evidence type="ECO:0000313" key="3">
    <source>
        <dbReference type="Proteomes" id="UP000241440"/>
    </source>
</evidence>
<dbReference type="GeneID" id="61228433"/>
<organism evidence="2 3">
    <name type="scientific">Photobacterium angustum</name>
    <dbReference type="NCBI Taxonomy" id="661"/>
    <lineage>
        <taxon>Bacteria</taxon>
        <taxon>Pseudomonadati</taxon>
        <taxon>Pseudomonadota</taxon>
        <taxon>Gammaproteobacteria</taxon>
        <taxon>Vibrionales</taxon>
        <taxon>Vibrionaceae</taxon>
        <taxon>Photobacterium</taxon>
    </lineage>
</organism>
<accession>A0A855SFD2</accession>